<sequence length="248" mass="27485">MIGMMREGQPYGAQGGVTQGWSIVRAHSRDNLLAQCRQALGDGSLQPGQRLPNERRVAEMSGLSRSTVRAAFDLLEREGLIVRHVGRGTYVAEDAAKAVPSAEGGDFRPAELMEFRLMVEPSLVELIVVTATDARLDALAALVRGGRDVQVWQEAEEADRAFHRGLFDATDNRIFSDLGQRLSAMRDSRSWMRLKEGSFSLEKWQIYQQEHEVIVAALLDRNAESARNALRRHLGGVRANAQMATSDL</sequence>
<dbReference type="SMART" id="SM00345">
    <property type="entry name" value="HTH_GNTR"/>
    <property type="match status" value="1"/>
</dbReference>
<feature type="domain" description="HTH gntR-type" evidence="4">
    <location>
        <begin position="26"/>
        <end position="94"/>
    </location>
</feature>
<reference evidence="5 6" key="1">
    <citation type="submission" date="2019-12" db="EMBL/GenBank/DDBJ databases">
        <title>Nitratireductor arenosus sp. nov., Isolated from sea sand, Jeju island, South Korea.</title>
        <authorList>
            <person name="Kim W."/>
        </authorList>
    </citation>
    <scope>NUCLEOTIDE SEQUENCE [LARGE SCALE GENOMIC DNA]</scope>
    <source>
        <strain evidence="5 6">CAU 1489</strain>
    </source>
</reference>
<dbReference type="PRINTS" id="PR00035">
    <property type="entry name" value="HTHGNTR"/>
</dbReference>
<dbReference type="Gene3D" id="1.20.120.530">
    <property type="entry name" value="GntR ligand-binding domain-like"/>
    <property type="match status" value="1"/>
</dbReference>
<protein>
    <submittedName>
        <fullName evidence="5">FCD domain-containing protein</fullName>
    </submittedName>
</protein>
<dbReference type="SMART" id="SM00895">
    <property type="entry name" value="FCD"/>
    <property type="match status" value="1"/>
</dbReference>
<evidence type="ECO:0000256" key="2">
    <source>
        <dbReference type="ARBA" id="ARBA00023125"/>
    </source>
</evidence>
<evidence type="ECO:0000256" key="1">
    <source>
        <dbReference type="ARBA" id="ARBA00023015"/>
    </source>
</evidence>
<dbReference type="Pfam" id="PF00392">
    <property type="entry name" value="GntR"/>
    <property type="match status" value="1"/>
</dbReference>
<keyword evidence="2" id="KW-0238">DNA-binding</keyword>
<keyword evidence="6" id="KW-1185">Reference proteome</keyword>
<organism evidence="5 6">
    <name type="scientific">Nitratireductor arenosus</name>
    <dbReference type="NCBI Taxonomy" id="2682096"/>
    <lineage>
        <taxon>Bacteria</taxon>
        <taxon>Pseudomonadati</taxon>
        <taxon>Pseudomonadota</taxon>
        <taxon>Alphaproteobacteria</taxon>
        <taxon>Hyphomicrobiales</taxon>
        <taxon>Phyllobacteriaceae</taxon>
        <taxon>Nitratireductor</taxon>
    </lineage>
</organism>
<dbReference type="SUPFAM" id="SSF48008">
    <property type="entry name" value="GntR ligand-binding domain-like"/>
    <property type="match status" value="1"/>
</dbReference>
<name>A0A844QNK0_9HYPH</name>
<dbReference type="PROSITE" id="PS50949">
    <property type="entry name" value="HTH_GNTR"/>
    <property type="match status" value="1"/>
</dbReference>
<dbReference type="PANTHER" id="PTHR43537">
    <property type="entry name" value="TRANSCRIPTIONAL REGULATOR, GNTR FAMILY"/>
    <property type="match status" value="1"/>
</dbReference>
<dbReference type="InterPro" id="IPR000524">
    <property type="entry name" value="Tscrpt_reg_HTH_GntR"/>
</dbReference>
<dbReference type="GO" id="GO:0003677">
    <property type="term" value="F:DNA binding"/>
    <property type="evidence" value="ECO:0007669"/>
    <property type="project" value="UniProtKB-KW"/>
</dbReference>
<dbReference type="InterPro" id="IPR011711">
    <property type="entry name" value="GntR_C"/>
</dbReference>
<dbReference type="Gene3D" id="1.10.10.10">
    <property type="entry name" value="Winged helix-like DNA-binding domain superfamily/Winged helix DNA-binding domain"/>
    <property type="match status" value="1"/>
</dbReference>
<dbReference type="CDD" id="cd07377">
    <property type="entry name" value="WHTH_GntR"/>
    <property type="match status" value="1"/>
</dbReference>
<proteinExistence type="predicted"/>
<dbReference type="GO" id="GO:0003700">
    <property type="term" value="F:DNA-binding transcription factor activity"/>
    <property type="evidence" value="ECO:0007669"/>
    <property type="project" value="InterPro"/>
</dbReference>
<evidence type="ECO:0000256" key="3">
    <source>
        <dbReference type="ARBA" id="ARBA00023163"/>
    </source>
</evidence>
<evidence type="ECO:0000313" key="6">
    <source>
        <dbReference type="Proteomes" id="UP000463224"/>
    </source>
</evidence>
<evidence type="ECO:0000313" key="5">
    <source>
        <dbReference type="EMBL" id="MVA99421.1"/>
    </source>
</evidence>
<evidence type="ECO:0000259" key="4">
    <source>
        <dbReference type="PROSITE" id="PS50949"/>
    </source>
</evidence>
<dbReference type="InterPro" id="IPR008920">
    <property type="entry name" value="TF_FadR/GntR_C"/>
</dbReference>
<accession>A0A844QNK0</accession>
<comment type="caution">
    <text evidence="5">The sequence shown here is derived from an EMBL/GenBank/DDBJ whole genome shotgun (WGS) entry which is preliminary data.</text>
</comment>
<gene>
    <name evidence="5" type="ORF">GN330_19420</name>
</gene>
<dbReference type="AlphaFoldDB" id="A0A844QNK0"/>
<dbReference type="InterPro" id="IPR036390">
    <property type="entry name" value="WH_DNA-bd_sf"/>
</dbReference>
<dbReference type="InterPro" id="IPR036388">
    <property type="entry name" value="WH-like_DNA-bd_sf"/>
</dbReference>
<keyword evidence="3" id="KW-0804">Transcription</keyword>
<dbReference type="Pfam" id="PF07729">
    <property type="entry name" value="FCD"/>
    <property type="match status" value="1"/>
</dbReference>
<dbReference type="Proteomes" id="UP000463224">
    <property type="component" value="Unassembled WGS sequence"/>
</dbReference>
<dbReference type="PANTHER" id="PTHR43537:SF24">
    <property type="entry name" value="GLUCONATE OPERON TRANSCRIPTIONAL REPRESSOR"/>
    <property type="match status" value="1"/>
</dbReference>
<keyword evidence="1" id="KW-0805">Transcription regulation</keyword>
<dbReference type="EMBL" id="WPHG01000005">
    <property type="protein sequence ID" value="MVA99421.1"/>
    <property type="molecule type" value="Genomic_DNA"/>
</dbReference>
<dbReference type="SUPFAM" id="SSF46785">
    <property type="entry name" value="Winged helix' DNA-binding domain"/>
    <property type="match status" value="1"/>
</dbReference>